<dbReference type="KEGG" id="tzo:THMIRHAT_09000"/>
<dbReference type="PIRSF" id="PIRSF002884">
    <property type="entry name" value="CheZ"/>
    <property type="match status" value="1"/>
</dbReference>
<dbReference type="GO" id="GO:0004721">
    <property type="term" value="F:phosphoprotein phosphatase activity"/>
    <property type="evidence" value="ECO:0007669"/>
    <property type="project" value="UniProtKB-KW"/>
</dbReference>
<feature type="site" description="Enhances dephosphorylation of CheY-P" evidence="2">
    <location>
        <position position="142"/>
    </location>
</feature>
<accession>A0A6F8PM81</accession>
<evidence type="ECO:0000313" key="5">
    <source>
        <dbReference type="Proteomes" id="UP000501466"/>
    </source>
</evidence>
<comment type="function">
    <text evidence="1">Plays an important role in bacterial chemotaxis signal transduction pathway by accelerating the dephosphorylation of phosphorylated CheY (CheY-P).</text>
</comment>
<reference evidence="5" key="1">
    <citation type="submission" date="2019-11" db="EMBL/GenBank/DDBJ databases">
        <title>Isolation and characterization of two novel species in the genus Thiomicrorhabdus.</title>
        <authorList>
            <person name="Mochizuki J."/>
            <person name="Kojima H."/>
            <person name="Fukui M."/>
        </authorList>
    </citation>
    <scope>NUCLEOTIDE SEQUENCE [LARGE SCALE GENOMIC DNA]</scope>
    <source>
        <strain evidence="5">AkT22</strain>
    </source>
</reference>
<keyword evidence="1" id="KW-0378">Hydrolase</keyword>
<dbReference type="EC" id="3.1.3.-" evidence="1"/>
<organism evidence="4 5">
    <name type="scientific">Thiosulfativibrio zosterae</name>
    <dbReference type="NCBI Taxonomy" id="2675053"/>
    <lineage>
        <taxon>Bacteria</taxon>
        <taxon>Pseudomonadati</taxon>
        <taxon>Pseudomonadota</taxon>
        <taxon>Gammaproteobacteria</taxon>
        <taxon>Thiotrichales</taxon>
        <taxon>Piscirickettsiaceae</taxon>
        <taxon>Thiosulfativibrio</taxon>
    </lineage>
</organism>
<dbReference type="GO" id="GO:0097588">
    <property type="term" value="P:archaeal or bacterial-type flagellum-dependent cell motility"/>
    <property type="evidence" value="ECO:0007669"/>
    <property type="project" value="UniProtKB-KW"/>
</dbReference>
<protein>
    <recommendedName>
        <fullName evidence="1">Protein phosphatase CheZ</fullName>
        <ecNumber evidence="1">3.1.3.-</ecNumber>
    </recommendedName>
    <alternativeName>
        <fullName evidence="1">Chemotaxis protein CheZ</fullName>
    </alternativeName>
</protein>
<comment type="subunit">
    <text evidence="1">Homodimer.</text>
</comment>
<keyword evidence="1" id="KW-0283">Flagellar rotation</keyword>
<dbReference type="Pfam" id="PF04344">
    <property type="entry name" value="CheZ"/>
    <property type="match status" value="2"/>
</dbReference>
<feature type="compositionally biased region" description="Polar residues" evidence="3">
    <location>
        <begin position="193"/>
        <end position="206"/>
    </location>
</feature>
<evidence type="ECO:0000256" key="1">
    <source>
        <dbReference type="PIRNR" id="PIRNR002884"/>
    </source>
</evidence>
<dbReference type="AlphaFoldDB" id="A0A6F8PM81"/>
<dbReference type="GO" id="GO:0009288">
    <property type="term" value="C:bacterial-type flagellum"/>
    <property type="evidence" value="ECO:0007669"/>
    <property type="project" value="InterPro"/>
</dbReference>
<comment type="subcellular location">
    <subcellularLocation>
        <location evidence="1">Cytoplasm</location>
    </subcellularLocation>
</comment>
<keyword evidence="1" id="KW-0904">Protein phosphatase</keyword>
<dbReference type="SUPFAM" id="SSF75708">
    <property type="entry name" value="Chemotaxis phosphatase CheZ"/>
    <property type="match status" value="1"/>
</dbReference>
<dbReference type="GO" id="GO:0006935">
    <property type="term" value="P:chemotaxis"/>
    <property type="evidence" value="ECO:0007669"/>
    <property type="project" value="UniProtKB-KW"/>
</dbReference>
<proteinExistence type="inferred from homology"/>
<sequence length="218" mass="23950">MKNIPIEAVEELLSALKSGDEQTARILFDELTQLNQSDVVHQVEEIAINLHNTLDSFDEDAELLMATKHDLPDVSERLHYVMQTTEEASNKTLGAAENTLAILDNLAEKLAHDSQAQALLEQAQNQLTEIMMSQSFQDLTGQVLNRVMMLVGSLEQSLMDLIEKSGIDYAKIPARSQTDADKKSAEMQGIGPNVTQASQKDIASSQDEVDDLLGDLGI</sequence>
<dbReference type="EMBL" id="AP021888">
    <property type="protein sequence ID" value="BBP43154.1"/>
    <property type="molecule type" value="Genomic_DNA"/>
</dbReference>
<dbReference type="GO" id="GO:0005737">
    <property type="term" value="C:cytoplasm"/>
    <property type="evidence" value="ECO:0007669"/>
    <property type="project" value="UniProtKB-SubCell"/>
</dbReference>
<dbReference type="RefSeq" id="WP_173290981.1">
    <property type="nucleotide sequence ID" value="NZ_AP021888.1"/>
</dbReference>
<dbReference type="Proteomes" id="UP000501466">
    <property type="component" value="Chromosome"/>
</dbReference>
<dbReference type="GO" id="GO:0050920">
    <property type="term" value="P:regulation of chemotaxis"/>
    <property type="evidence" value="ECO:0007669"/>
    <property type="project" value="InterPro"/>
</dbReference>
<keyword evidence="1" id="KW-0963">Cytoplasm</keyword>
<dbReference type="InterPro" id="IPR007439">
    <property type="entry name" value="Chemotax_Pase_CheZ"/>
</dbReference>
<keyword evidence="1" id="KW-0145">Chemotaxis</keyword>
<evidence type="ECO:0000313" key="4">
    <source>
        <dbReference type="EMBL" id="BBP43154.1"/>
    </source>
</evidence>
<gene>
    <name evidence="4" type="ORF">THMIRHAT_09000</name>
</gene>
<name>A0A6F8PM81_9GAMM</name>
<keyword evidence="5" id="KW-1185">Reference proteome</keyword>
<evidence type="ECO:0000256" key="2">
    <source>
        <dbReference type="PIRSR" id="PIRSR002884-1"/>
    </source>
</evidence>
<comment type="similarity">
    <text evidence="1">Belongs to the CheZ family.</text>
</comment>
<evidence type="ECO:0000256" key="3">
    <source>
        <dbReference type="SAM" id="MobiDB-lite"/>
    </source>
</evidence>
<feature type="region of interest" description="Disordered" evidence="3">
    <location>
        <begin position="176"/>
        <end position="208"/>
    </location>
</feature>
<dbReference type="Gene3D" id="1.10.287.500">
    <property type="entry name" value="Helix hairpin bin"/>
    <property type="match status" value="1"/>
</dbReference>